<dbReference type="GO" id="GO:0003684">
    <property type="term" value="F:damaged DNA binding"/>
    <property type="evidence" value="ECO:0007669"/>
    <property type="project" value="InterPro"/>
</dbReference>
<dbReference type="GO" id="GO:0000110">
    <property type="term" value="C:nucleotide-excision repair factor 1 complex"/>
    <property type="evidence" value="ECO:0007669"/>
    <property type="project" value="TreeGrafter"/>
</dbReference>
<dbReference type="FunFam" id="3.90.530.10:FF:000001">
    <property type="entry name" value="DNA repair protein complementing XP-A cells"/>
    <property type="match status" value="1"/>
</dbReference>
<dbReference type="EMBL" id="CAACVG010008547">
    <property type="protein sequence ID" value="VEN50273.1"/>
    <property type="molecule type" value="Genomic_DNA"/>
</dbReference>
<evidence type="ECO:0000256" key="2">
    <source>
        <dbReference type="ARBA" id="ARBA00005548"/>
    </source>
</evidence>
<dbReference type="Pfam" id="PF05181">
    <property type="entry name" value="XPA_C"/>
    <property type="match status" value="1"/>
</dbReference>
<dbReference type="GO" id="GO:0006284">
    <property type="term" value="P:base-excision repair"/>
    <property type="evidence" value="ECO:0007669"/>
    <property type="project" value="TreeGrafter"/>
</dbReference>
<keyword evidence="3" id="KW-0479">Metal-binding</keyword>
<evidence type="ECO:0000256" key="7">
    <source>
        <dbReference type="ARBA" id="ARBA00023125"/>
    </source>
</evidence>
<dbReference type="OrthoDB" id="68328at2759"/>
<evidence type="ECO:0000256" key="5">
    <source>
        <dbReference type="ARBA" id="ARBA00022771"/>
    </source>
</evidence>
<gene>
    <name evidence="12" type="ORF">CALMAC_LOCUS11098</name>
</gene>
<evidence type="ECO:0000256" key="8">
    <source>
        <dbReference type="ARBA" id="ARBA00023204"/>
    </source>
</evidence>
<dbReference type="AlphaFoldDB" id="A0A653CT64"/>
<dbReference type="PANTHER" id="PTHR10142:SF0">
    <property type="entry name" value="DNA REPAIR PROTEIN COMPLEMENTING XP-A CELLS"/>
    <property type="match status" value="1"/>
</dbReference>
<dbReference type="Pfam" id="PF01286">
    <property type="entry name" value="XPA_N"/>
    <property type="match status" value="1"/>
</dbReference>
<feature type="domain" description="XPA C-terminal" evidence="11">
    <location>
        <begin position="122"/>
        <end position="172"/>
    </location>
</feature>
<dbReference type="GO" id="GO:0008270">
    <property type="term" value="F:zinc ion binding"/>
    <property type="evidence" value="ECO:0007669"/>
    <property type="project" value="UniProtKB-KW"/>
</dbReference>
<dbReference type="PANTHER" id="PTHR10142">
    <property type="entry name" value="DNA REPAIR PROTEIN COMPLEMENTING XP-A CELLS"/>
    <property type="match status" value="1"/>
</dbReference>
<dbReference type="InterPro" id="IPR009061">
    <property type="entry name" value="DNA-bd_dom_put_sf"/>
</dbReference>
<evidence type="ECO:0000256" key="4">
    <source>
        <dbReference type="ARBA" id="ARBA00022763"/>
    </source>
</evidence>
<dbReference type="InterPro" id="IPR022656">
    <property type="entry name" value="XPA_C"/>
</dbReference>
<dbReference type="CDD" id="cd21076">
    <property type="entry name" value="DBD_XPA"/>
    <property type="match status" value="1"/>
</dbReference>
<accession>A0A653CT64</accession>
<evidence type="ECO:0000259" key="11">
    <source>
        <dbReference type="Pfam" id="PF05181"/>
    </source>
</evidence>
<keyword evidence="9" id="KW-0539">Nucleus</keyword>
<dbReference type="SUPFAM" id="SSF46955">
    <property type="entry name" value="Putative DNA-binding domain"/>
    <property type="match status" value="1"/>
</dbReference>
<comment type="similarity">
    <text evidence="2">Belongs to the XPA family.</text>
</comment>
<proteinExistence type="inferred from homology"/>
<evidence type="ECO:0000256" key="1">
    <source>
        <dbReference type="ARBA" id="ARBA00004123"/>
    </source>
</evidence>
<reference evidence="12 13" key="1">
    <citation type="submission" date="2019-01" db="EMBL/GenBank/DDBJ databases">
        <authorList>
            <person name="Sayadi A."/>
        </authorList>
    </citation>
    <scope>NUCLEOTIDE SEQUENCE [LARGE SCALE GENOMIC DNA]</scope>
</reference>
<evidence type="ECO:0000313" key="12">
    <source>
        <dbReference type="EMBL" id="VEN50273.1"/>
    </source>
</evidence>
<dbReference type="Proteomes" id="UP000410492">
    <property type="component" value="Unassembled WGS sequence"/>
</dbReference>
<dbReference type="InterPro" id="IPR022652">
    <property type="entry name" value="Znf_XPA_CS"/>
</dbReference>
<keyword evidence="4" id="KW-0227">DNA damage</keyword>
<dbReference type="GO" id="GO:0070914">
    <property type="term" value="P:UV-damage excision repair"/>
    <property type="evidence" value="ECO:0007669"/>
    <property type="project" value="TreeGrafter"/>
</dbReference>
<dbReference type="InterPro" id="IPR037129">
    <property type="entry name" value="XPA_sf"/>
</dbReference>
<keyword evidence="8" id="KW-0234">DNA repair</keyword>
<dbReference type="GO" id="GO:0000715">
    <property type="term" value="P:nucleotide-excision repair, DNA damage recognition"/>
    <property type="evidence" value="ECO:0007669"/>
    <property type="project" value="TreeGrafter"/>
</dbReference>
<dbReference type="Gene3D" id="3.90.530.10">
    <property type="entry name" value="XPA C-terminal domain"/>
    <property type="match status" value="1"/>
</dbReference>
<evidence type="ECO:0000256" key="10">
    <source>
        <dbReference type="SAM" id="MobiDB-lite"/>
    </source>
</evidence>
<keyword evidence="6" id="KW-0862">Zinc</keyword>
<evidence type="ECO:0000313" key="13">
    <source>
        <dbReference type="Proteomes" id="UP000410492"/>
    </source>
</evidence>
<name>A0A653CT64_CALMS</name>
<dbReference type="NCBIfam" id="TIGR00598">
    <property type="entry name" value="rad14"/>
    <property type="match status" value="1"/>
</dbReference>
<dbReference type="GO" id="GO:1901255">
    <property type="term" value="P:nucleotide-excision repair involved in interstrand cross-link repair"/>
    <property type="evidence" value="ECO:0007669"/>
    <property type="project" value="TreeGrafter"/>
</dbReference>
<keyword evidence="7" id="KW-0238">DNA-binding</keyword>
<evidence type="ECO:0000256" key="3">
    <source>
        <dbReference type="ARBA" id="ARBA00022723"/>
    </source>
</evidence>
<protein>
    <recommendedName>
        <fullName evidence="11">XPA C-terminal domain-containing protein</fullName>
    </recommendedName>
</protein>
<comment type="subcellular location">
    <subcellularLocation>
        <location evidence="1">Nucleus</location>
    </subcellularLocation>
</comment>
<dbReference type="InterPro" id="IPR000465">
    <property type="entry name" value="XPA/RAD14"/>
</dbReference>
<sequence>MAEESGEELSKVVKQRIERNRQKAIILRKSKLVPHPYAKEHLYSEDTTTIKIGSTKYKDTGGGFLLEENTYEKPLEIVPDEAPICEPDRPNCVSCNKPIGTSWLFEKFSFNCCDSCKDPEVHKLITKTEAKETYLLKDCDFDKREPALKFIQQKNPHNHRWGDMKLYLQIQVEQRALEIWGSEEDLEREKERREEKRVMAKSKKYEKKLKELRKEMRSSLYDRTQGGPHTHDFGPETYNEEEDTYHRKCTTCPYEETFEKM</sequence>
<keyword evidence="5" id="KW-0863">Zinc-finger</keyword>
<feature type="region of interest" description="Disordered" evidence="10">
    <location>
        <begin position="218"/>
        <end position="245"/>
    </location>
</feature>
<evidence type="ECO:0000256" key="9">
    <source>
        <dbReference type="ARBA" id="ARBA00023242"/>
    </source>
</evidence>
<evidence type="ECO:0000256" key="6">
    <source>
        <dbReference type="ARBA" id="ARBA00022833"/>
    </source>
</evidence>
<organism evidence="12 13">
    <name type="scientific">Callosobruchus maculatus</name>
    <name type="common">Southern cowpea weevil</name>
    <name type="synonym">Pulse bruchid</name>
    <dbReference type="NCBI Taxonomy" id="64391"/>
    <lineage>
        <taxon>Eukaryota</taxon>
        <taxon>Metazoa</taxon>
        <taxon>Ecdysozoa</taxon>
        <taxon>Arthropoda</taxon>
        <taxon>Hexapoda</taxon>
        <taxon>Insecta</taxon>
        <taxon>Pterygota</taxon>
        <taxon>Neoptera</taxon>
        <taxon>Endopterygota</taxon>
        <taxon>Coleoptera</taxon>
        <taxon>Polyphaga</taxon>
        <taxon>Cucujiformia</taxon>
        <taxon>Chrysomeloidea</taxon>
        <taxon>Chrysomelidae</taxon>
        <taxon>Bruchinae</taxon>
        <taxon>Bruchini</taxon>
        <taxon>Callosobruchus</taxon>
    </lineage>
</organism>
<keyword evidence="13" id="KW-1185">Reference proteome</keyword>